<evidence type="ECO:0000313" key="5">
    <source>
        <dbReference type="Proteomes" id="UP000623172"/>
    </source>
</evidence>
<evidence type="ECO:0000256" key="2">
    <source>
        <dbReference type="ARBA" id="ARBA00023125"/>
    </source>
</evidence>
<dbReference type="AlphaFoldDB" id="A0A926D5Q4"/>
<name>A0A926D5Q4_9FIRM</name>
<dbReference type="InterPro" id="IPR001387">
    <property type="entry name" value="Cro/C1-type_HTH"/>
</dbReference>
<dbReference type="NCBIfam" id="TIGR02607">
    <property type="entry name" value="antidote_HigA"/>
    <property type="match status" value="1"/>
</dbReference>
<comment type="similarity">
    <text evidence="1">Belongs to the short-chain fatty acyl-CoA assimilation regulator (ScfR) family.</text>
</comment>
<accession>A0A926D5Q4</accession>
<feature type="domain" description="HTH cro/C1-type" evidence="3">
    <location>
        <begin position="19"/>
        <end position="73"/>
    </location>
</feature>
<evidence type="ECO:0000313" key="4">
    <source>
        <dbReference type="EMBL" id="MBC8531822.1"/>
    </source>
</evidence>
<dbReference type="RefSeq" id="WP_249316486.1">
    <property type="nucleotide sequence ID" value="NZ_JACRSR010000003.1"/>
</dbReference>
<gene>
    <name evidence="4" type="ORF">H8696_08180</name>
</gene>
<dbReference type="GO" id="GO:0003677">
    <property type="term" value="F:DNA binding"/>
    <property type="evidence" value="ECO:0007669"/>
    <property type="project" value="UniProtKB-KW"/>
</dbReference>
<keyword evidence="2" id="KW-0238">DNA-binding</keyword>
<dbReference type="PANTHER" id="PTHR36924:SF1">
    <property type="entry name" value="ANTITOXIN HIGA-1"/>
    <property type="match status" value="1"/>
</dbReference>
<dbReference type="Pfam" id="PF01381">
    <property type="entry name" value="HTH_3"/>
    <property type="match status" value="1"/>
</dbReference>
<dbReference type="Gene3D" id="1.10.260.40">
    <property type="entry name" value="lambda repressor-like DNA-binding domains"/>
    <property type="match status" value="1"/>
</dbReference>
<dbReference type="InterPro" id="IPR010359">
    <property type="entry name" value="IrrE_HExxH"/>
</dbReference>
<dbReference type="SMART" id="SM00530">
    <property type="entry name" value="HTH_XRE"/>
    <property type="match status" value="1"/>
</dbReference>
<protein>
    <submittedName>
        <fullName evidence="4">HigA family addiction module antidote protein</fullName>
    </submittedName>
</protein>
<dbReference type="CDD" id="cd00093">
    <property type="entry name" value="HTH_XRE"/>
    <property type="match status" value="1"/>
</dbReference>
<proteinExistence type="inferred from homology"/>
<keyword evidence="5" id="KW-1185">Reference proteome</keyword>
<sequence>MTNKVEYRDIIAFHPGYYINDLIEELGITQNELAKRLETSGKTVSKLINGQIDLSDQLAYGLSVMTGSSVDVWLNLQKAYKEKLLIIEGRKKMDEQQEVLDMMDYSYFERLGLVPKAKDKVQKILNLCSYFKISNLEVLSQPDLFASFKTGISNVQKKNIVNANAWVQTAINIGMGKEVAAFNSKRLEEQIETIRSMTLKEPNEFAPELNRILAECGVALIFLPTLKNSGINGAVKWVNDKVILALNDRRKYADLFWFALFHEIGHVMQKRKKLFISTNYEYIETDKKLEEEADNFARDTLIPARQYAEFVGMDRFYTREEITDFAKKISIHPGIVVGRLQHDRKVDFRKFNDMRIQYRITPREAI</sequence>
<dbReference type="Pfam" id="PF06114">
    <property type="entry name" value="Peptidase_M78"/>
    <property type="match status" value="1"/>
</dbReference>
<dbReference type="Gene3D" id="1.10.10.2910">
    <property type="match status" value="1"/>
</dbReference>
<organism evidence="4 5">
    <name type="scientific">Gehongia tenuis</name>
    <dbReference type="NCBI Taxonomy" id="2763655"/>
    <lineage>
        <taxon>Bacteria</taxon>
        <taxon>Bacillati</taxon>
        <taxon>Bacillota</taxon>
        <taxon>Clostridia</taxon>
        <taxon>Christensenellales</taxon>
        <taxon>Christensenellaceae</taxon>
        <taxon>Gehongia</taxon>
    </lineage>
</organism>
<dbReference type="PANTHER" id="PTHR36924">
    <property type="entry name" value="ANTITOXIN HIGA-1"/>
    <property type="match status" value="1"/>
</dbReference>
<evidence type="ECO:0000259" key="3">
    <source>
        <dbReference type="PROSITE" id="PS50943"/>
    </source>
</evidence>
<comment type="caution">
    <text evidence="4">The sequence shown here is derived from an EMBL/GenBank/DDBJ whole genome shotgun (WGS) entry which is preliminary data.</text>
</comment>
<evidence type="ECO:0000256" key="1">
    <source>
        <dbReference type="ARBA" id="ARBA00007227"/>
    </source>
</evidence>
<reference evidence="4" key="1">
    <citation type="submission" date="2020-08" db="EMBL/GenBank/DDBJ databases">
        <title>Genome public.</title>
        <authorList>
            <person name="Liu C."/>
            <person name="Sun Q."/>
        </authorList>
    </citation>
    <scope>NUCLEOTIDE SEQUENCE</scope>
    <source>
        <strain evidence="4">NSJ-53</strain>
    </source>
</reference>
<dbReference type="SUPFAM" id="SSF47413">
    <property type="entry name" value="lambda repressor-like DNA-binding domains"/>
    <property type="match status" value="1"/>
</dbReference>
<dbReference type="InterPro" id="IPR010982">
    <property type="entry name" value="Lambda_DNA-bd_dom_sf"/>
</dbReference>
<dbReference type="Proteomes" id="UP000623172">
    <property type="component" value="Unassembled WGS sequence"/>
</dbReference>
<dbReference type="EMBL" id="JACRSR010000003">
    <property type="protein sequence ID" value="MBC8531822.1"/>
    <property type="molecule type" value="Genomic_DNA"/>
</dbReference>
<dbReference type="PROSITE" id="PS50943">
    <property type="entry name" value="HTH_CROC1"/>
    <property type="match status" value="1"/>
</dbReference>
<dbReference type="InterPro" id="IPR013430">
    <property type="entry name" value="Toxin_antidote_HigA"/>
</dbReference>